<dbReference type="HAMAP" id="MF_00201">
    <property type="entry name" value="RecO"/>
    <property type="match status" value="1"/>
</dbReference>
<dbReference type="RefSeq" id="WP_231011473.1">
    <property type="nucleotide sequence ID" value="NZ_BAAAEW010000014.1"/>
</dbReference>
<evidence type="ECO:0000313" key="10">
    <source>
        <dbReference type="EMBL" id="GAA0751647.1"/>
    </source>
</evidence>
<dbReference type="PANTHER" id="PTHR33991:SF1">
    <property type="entry name" value="DNA REPAIR PROTEIN RECO"/>
    <property type="match status" value="1"/>
</dbReference>
<dbReference type="Gene3D" id="1.20.1440.120">
    <property type="entry name" value="Recombination protein O, C-terminal domain"/>
    <property type="match status" value="1"/>
</dbReference>
<keyword evidence="5 7" id="KW-0234">DNA repair</keyword>
<dbReference type="InterPro" id="IPR037278">
    <property type="entry name" value="ARFGAP/RecO"/>
</dbReference>
<evidence type="ECO:0000256" key="2">
    <source>
        <dbReference type="ARBA" id="ARBA00021310"/>
    </source>
</evidence>
<protein>
    <recommendedName>
        <fullName evidence="2 7">DNA repair protein RecO</fullName>
    </recommendedName>
    <alternativeName>
        <fullName evidence="6 7">Recombination protein O</fullName>
    </alternativeName>
</protein>
<dbReference type="SUPFAM" id="SSF50249">
    <property type="entry name" value="Nucleic acid-binding proteins"/>
    <property type="match status" value="1"/>
</dbReference>
<keyword evidence="3 7" id="KW-0227">DNA damage</keyword>
<organism evidence="10 11">
    <name type="scientific">Ideonella azotifigens</name>
    <dbReference type="NCBI Taxonomy" id="513160"/>
    <lineage>
        <taxon>Bacteria</taxon>
        <taxon>Pseudomonadati</taxon>
        <taxon>Pseudomonadota</taxon>
        <taxon>Betaproteobacteria</taxon>
        <taxon>Burkholderiales</taxon>
        <taxon>Sphaerotilaceae</taxon>
        <taxon>Ideonella</taxon>
    </lineage>
</organism>
<evidence type="ECO:0000259" key="9">
    <source>
        <dbReference type="Pfam" id="PF11967"/>
    </source>
</evidence>
<name>A0ABP3VCT8_9BURK</name>
<dbReference type="InterPro" id="IPR012340">
    <property type="entry name" value="NA-bd_OB-fold"/>
</dbReference>
<comment type="function">
    <text evidence="7">Involved in DNA repair and RecF pathway recombination.</text>
</comment>
<feature type="region of interest" description="Disordered" evidence="8">
    <location>
        <begin position="1"/>
        <end position="32"/>
    </location>
</feature>
<dbReference type="EMBL" id="BAAAEW010000014">
    <property type="protein sequence ID" value="GAA0751647.1"/>
    <property type="molecule type" value="Genomic_DNA"/>
</dbReference>
<proteinExistence type="inferred from homology"/>
<dbReference type="InterPro" id="IPR042242">
    <property type="entry name" value="RecO_C"/>
</dbReference>
<dbReference type="Gene3D" id="2.40.50.140">
    <property type="entry name" value="Nucleic acid-binding proteins"/>
    <property type="match status" value="1"/>
</dbReference>
<sequence>MTVPADAGDPVKAKPRSAAGARSRAKTAALPRSRSAPAPAYVLHRYDWSETSLILDIFSREQGRITVAAKGAKRPYSQLRPVLLPFQRLLVAASRPSRDETADVLTLRSAEWAGGGPMLSGAALFSGFYLNELLMKLLARHDPHPVLFDAYAASMPALAAADDTLTQAALRAFEIVLLREIGLLPQLDRLTSSGTALAADSAYQLRPELGLIAHAQGDAPLAGRQLMALQQALNAGEMGQLQRLCADNLPALKTTLRGLLHYHLGSPRLRTRDVMIDAQQLMEPHR</sequence>
<accession>A0ABP3VCT8</accession>
<evidence type="ECO:0000256" key="8">
    <source>
        <dbReference type="SAM" id="MobiDB-lite"/>
    </source>
</evidence>
<comment type="similarity">
    <text evidence="1 7">Belongs to the RecO family.</text>
</comment>
<dbReference type="Pfam" id="PF11967">
    <property type="entry name" value="RecO_N"/>
    <property type="match status" value="1"/>
</dbReference>
<feature type="domain" description="DNA replication/recombination mediator RecO N-terminal" evidence="9">
    <location>
        <begin position="39"/>
        <end position="94"/>
    </location>
</feature>
<evidence type="ECO:0000256" key="7">
    <source>
        <dbReference type="HAMAP-Rule" id="MF_00201"/>
    </source>
</evidence>
<evidence type="ECO:0000256" key="3">
    <source>
        <dbReference type="ARBA" id="ARBA00022763"/>
    </source>
</evidence>
<dbReference type="SUPFAM" id="SSF57863">
    <property type="entry name" value="ArfGap/RecO-like zinc finger"/>
    <property type="match status" value="1"/>
</dbReference>
<dbReference type="PANTHER" id="PTHR33991">
    <property type="entry name" value="DNA REPAIR PROTEIN RECO"/>
    <property type="match status" value="1"/>
</dbReference>
<dbReference type="InterPro" id="IPR022572">
    <property type="entry name" value="DNA_rep/recomb_RecO_N"/>
</dbReference>
<keyword evidence="4 7" id="KW-0233">DNA recombination</keyword>
<dbReference type="Pfam" id="PF02565">
    <property type="entry name" value="RecO_C"/>
    <property type="match status" value="1"/>
</dbReference>
<dbReference type="Proteomes" id="UP001500279">
    <property type="component" value="Unassembled WGS sequence"/>
</dbReference>
<evidence type="ECO:0000256" key="6">
    <source>
        <dbReference type="ARBA" id="ARBA00033409"/>
    </source>
</evidence>
<gene>
    <name evidence="7 10" type="primary">recO</name>
    <name evidence="10" type="ORF">GCM10009107_24630</name>
</gene>
<evidence type="ECO:0000256" key="5">
    <source>
        <dbReference type="ARBA" id="ARBA00023204"/>
    </source>
</evidence>
<dbReference type="NCBIfam" id="TIGR00613">
    <property type="entry name" value="reco"/>
    <property type="match status" value="1"/>
</dbReference>
<keyword evidence="11" id="KW-1185">Reference proteome</keyword>
<comment type="caution">
    <text evidence="10">The sequence shown here is derived from an EMBL/GenBank/DDBJ whole genome shotgun (WGS) entry which is preliminary data.</text>
</comment>
<evidence type="ECO:0000313" key="11">
    <source>
        <dbReference type="Proteomes" id="UP001500279"/>
    </source>
</evidence>
<evidence type="ECO:0000256" key="1">
    <source>
        <dbReference type="ARBA" id="ARBA00007452"/>
    </source>
</evidence>
<feature type="compositionally biased region" description="Low complexity" evidence="8">
    <location>
        <begin position="16"/>
        <end position="32"/>
    </location>
</feature>
<reference evidence="11" key="1">
    <citation type="journal article" date="2019" name="Int. J. Syst. Evol. Microbiol.">
        <title>The Global Catalogue of Microorganisms (GCM) 10K type strain sequencing project: providing services to taxonomists for standard genome sequencing and annotation.</title>
        <authorList>
            <consortium name="The Broad Institute Genomics Platform"/>
            <consortium name="The Broad Institute Genome Sequencing Center for Infectious Disease"/>
            <person name="Wu L."/>
            <person name="Ma J."/>
        </authorList>
    </citation>
    <scope>NUCLEOTIDE SEQUENCE [LARGE SCALE GENOMIC DNA]</scope>
    <source>
        <strain evidence="11">JCM 15503</strain>
    </source>
</reference>
<dbReference type="InterPro" id="IPR003717">
    <property type="entry name" value="RecO"/>
</dbReference>
<evidence type="ECO:0000256" key="4">
    <source>
        <dbReference type="ARBA" id="ARBA00023172"/>
    </source>
</evidence>